<comment type="caution">
    <text evidence="1">The sequence shown here is derived from an EMBL/GenBank/DDBJ whole genome shotgun (WGS) entry which is preliminary data.</text>
</comment>
<gene>
    <name evidence="1" type="ORF">RFULGI_LOCUS4476</name>
</gene>
<reference evidence="1" key="1">
    <citation type="submission" date="2021-06" db="EMBL/GenBank/DDBJ databases">
        <authorList>
            <person name="Kallberg Y."/>
            <person name="Tangrot J."/>
            <person name="Rosling A."/>
        </authorList>
    </citation>
    <scope>NUCLEOTIDE SEQUENCE</scope>
    <source>
        <strain evidence="1">IN212</strain>
    </source>
</reference>
<accession>A0A9N9FNQ8</accession>
<dbReference type="Gene3D" id="1.10.1520.10">
    <property type="entry name" value="Ribonuclease III domain"/>
    <property type="match status" value="1"/>
</dbReference>
<dbReference type="AlphaFoldDB" id="A0A9N9FNQ8"/>
<dbReference type="OrthoDB" id="2387250at2759"/>
<evidence type="ECO:0000313" key="2">
    <source>
        <dbReference type="Proteomes" id="UP000789396"/>
    </source>
</evidence>
<dbReference type="Proteomes" id="UP000789396">
    <property type="component" value="Unassembled WGS sequence"/>
</dbReference>
<dbReference type="CDD" id="cd00593">
    <property type="entry name" value="RIBOc"/>
    <property type="match status" value="1"/>
</dbReference>
<dbReference type="GO" id="GO:0006396">
    <property type="term" value="P:RNA processing"/>
    <property type="evidence" value="ECO:0007669"/>
    <property type="project" value="InterPro"/>
</dbReference>
<dbReference type="InterPro" id="IPR000999">
    <property type="entry name" value="RNase_III_dom"/>
</dbReference>
<proteinExistence type="predicted"/>
<organism evidence="1 2">
    <name type="scientific">Racocetra fulgida</name>
    <dbReference type="NCBI Taxonomy" id="60492"/>
    <lineage>
        <taxon>Eukaryota</taxon>
        <taxon>Fungi</taxon>
        <taxon>Fungi incertae sedis</taxon>
        <taxon>Mucoromycota</taxon>
        <taxon>Glomeromycotina</taxon>
        <taxon>Glomeromycetes</taxon>
        <taxon>Diversisporales</taxon>
        <taxon>Gigasporaceae</taxon>
        <taxon>Racocetra</taxon>
    </lineage>
</organism>
<dbReference type="InterPro" id="IPR036389">
    <property type="entry name" value="RNase_III_sf"/>
</dbReference>
<dbReference type="SUPFAM" id="SSF69065">
    <property type="entry name" value="RNase III domain-like"/>
    <property type="match status" value="1"/>
</dbReference>
<sequence>MYGDNQQNTSNLKDPKQHFDGKLSLIQMRALERTKNALEESLNKFNENFNKNPSKFQTKDIVNVRSRFNKAIQDLCNLKCEYESFPKVSHTIAKGVATNFNNTDTGLSNIHKEAEIKSSNAKSNELPHVSKDFQINPSSQSSELLIVPKDIEIGSSSDFLSFQSNAPSTMLADQSNNLLTVLNDQPNVTPRKDEIRESRNNIGQKRKFMSSDCKDGKYATFPDKKPQTVIDALKNKRNDLNAIPPINDSLFAAMATGYCSYNDSWEILEYLGDRVIVSCLFKVAKSRYLSLYFANDIRTSIMGITTNKILAAYSISLKLNELNKMQFLPVRKSHADAFEAYFGAYFLVYGELLTCIHLDHLMTPLLNLIVYHVASGNKTVDDSYNLASGYFSMSWIRNINFLN</sequence>
<evidence type="ECO:0000313" key="1">
    <source>
        <dbReference type="EMBL" id="CAG8546956.1"/>
    </source>
</evidence>
<name>A0A9N9FNQ8_9GLOM</name>
<protein>
    <submittedName>
        <fullName evidence="1">11690_t:CDS:1</fullName>
    </submittedName>
</protein>
<keyword evidence="2" id="KW-1185">Reference proteome</keyword>
<dbReference type="EMBL" id="CAJVPZ010004487">
    <property type="protein sequence ID" value="CAG8546956.1"/>
    <property type="molecule type" value="Genomic_DNA"/>
</dbReference>
<dbReference type="GO" id="GO:0004525">
    <property type="term" value="F:ribonuclease III activity"/>
    <property type="evidence" value="ECO:0007669"/>
    <property type="project" value="InterPro"/>
</dbReference>